<reference evidence="2" key="1">
    <citation type="submission" date="2011-10" db="EMBL/GenBank/DDBJ databases">
        <title>The Genome Sequence of Oxalobacter formigenes HOxBLS.</title>
        <authorList>
            <consortium name="The Broad Institute Genome Sequencing Platform"/>
            <person name="Earl A."/>
            <person name="Ward D."/>
            <person name="Feldgarden M."/>
            <person name="Gevers D."/>
            <person name="Allison M.J."/>
            <person name="Humphrey S."/>
            <person name="Young S.K."/>
            <person name="Zeng Q."/>
            <person name="Gargeya S."/>
            <person name="Fitzgerald M."/>
            <person name="Haas B."/>
            <person name="Abouelleil A."/>
            <person name="Alvarado L."/>
            <person name="Arachchi H.M."/>
            <person name="Berlin A."/>
            <person name="Brown A."/>
            <person name="Chapman S.B."/>
            <person name="Chen Z."/>
            <person name="Dunbar C."/>
            <person name="Freedman E."/>
            <person name="Gearin G."/>
            <person name="Goldberg J."/>
            <person name="Griggs A."/>
            <person name="Gujja S."/>
            <person name="Heiman D."/>
            <person name="Howarth C."/>
            <person name="Larson L."/>
            <person name="Lui A."/>
            <person name="MacDonald P.J.P."/>
            <person name="Montmayeur A."/>
            <person name="Murphy C."/>
            <person name="Neiman D."/>
            <person name="Pearson M."/>
            <person name="Priest M."/>
            <person name="Roberts A."/>
            <person name="Saif S."/>
            <person name="Shea T."/>
            <person name="Shenoy N."/>
            <person name="Sisk P."/>
            <person name="Stolte C."/>
            <person name="Sykes S."/>
            <person name="Wortman J."/>
            <person name="Nusbaum C."/>
            <person name="Birren B."/>
        </authorList>
    </citation>
    <scope>NUCLEOTIDE SEQUENCE [LARGE SCALE GENOMIC DNA]</scope>
    <source>
        <strain evidence="2">HOxBLS</strain>
    </source>
</reference>
<feature type="region of interest" description="Disordered" evidence="1">
    <location>
        <begin position="1"/>
        <end position="20"/>
    </location>
</feature>
<name>T5LSU2_9BURK</name>
<dbReference type="HOGENOM" id="CLU_2106535_0_0_4"/>
<accession>T5LSU2</accession>
<keyword evidence="3" id="KW-1185">Reference proteome</keyword>
<sequence>MTKLPAKELLDGTKNPETTTGEFRLAMGNLRQFLFDLFGDESTDKETARLTLQPKKYPTRVEPNPCPVCVIRSIATITTKPSPLPANLIRQCNATDYDYRQWPGCRSGHDAGAIA</sequence>
<evidence type="ECO:0000313" key="3">
    <source>
        <dbReference type="Proteomes" id="UP000003973"/>
    </source>
</evidence>
<dbReference type="EMBL" id="ACDP02000029">
    <property type="protein sequence ID" value="EQM95124.1"/>
    <property type="molecule type" value="Genomic_DNA"/>
</dbReference>
<protein>
    <submittedName>
        <fullName evidence="2">Uncharacterized protein</fullName>
    </submittedName>
</protein>
<dbReference type="AlphaFoldDB" id="T5LSU2"/>
<dbReference type="RefSeq" id="WP_020995342.1">
    <property type="nucleotide sequence ID" value="NZ_KI392031.1"/>
</dbReference>
<evidence type="ECO:0000256" key="1">
    <source>
        <dbReference type="SAM" id="MobiDB-lite"/>
    </source>
</evidence>
<feature type="compositionally biased region" description="Basic and acidic residues" evidence="1">
    <location>
        <begin position="1"/>
        <end position="11"/>
    </location>
</feature>
<evidence type="ECO:0000313" key="2">
    <source>
        <dbReference type="EMBL" id="EQM95124.1"/>
    </source>
</evidence>
<comment type="caution">
    <text evidence="2">The sequence shown here is derived from an EMBL/GenBank/DDBJ whole genome shotgun (WGS) entry which is preliminary data.</text>
</comment>
<gene>
    <name evidence="2" type="ORF">OFAG_02348</name>
</gene>
<organism evidence="2 3">
    <name type="scientific">Oxalobacter paraformigenes</name>
    <dbReference type="NCBI Taxonomy" id="556268"/>
    <lineage>
        <taxon>Bacteria</taxon>
        <taxon>Pseudomonadati</taxon>
        <taxon>Pseudomonadota</taxon>
        <taxon>Betaproteobacteria</taxon>
        <taxon>Burkholderiales</taxon>
        <taxon>Oxalobacteraceae</taxon>
        <taxon>Oxalobacter</taxon>
    </lineage>
</organism>
<dbReference type="Proteomes" id="UP000003973">
    <property type="component" value="Unassembled WGS sequence"/>
</dbReference>
<proteinExistence type="predicted"/>